<evidence type="ECO:0000313" key="2">
    <source>
        <dbReference type="EMBL" id="EKC38467.1"/>
    </source>
</evidence>
<dbReference type="AlphaFoldDB" id="K1QNK9"/>
<protein>
    <submittedName>
        <fullName evidence="2">Temptin</fullName>
    </submittedName>
</protein>
<dbReference type="InParanoid" id="K1QNK9"/>
<dbReference type="InterPro" id="IPR057626">
    <property type="entry name" value="S-S_Temptin"/>
</dbReference>
<dbReference type="Pfam" id="PF24784">
    <property type="entry name" value="Temptin_C"/>
    <property type="match status" value="1"/>
</dbReference>
<proteinExistence type="predicted"/>
<name>K1QNK9_MAGGI</name>
<gene>
    <name evidence="2" type="ORF">CGI_10028084</name>
</gene>
<dbReference type="PANTHER" id="PTHR34737">
    <property type="entry name" value="EF-HAND DOMAIN-CONTAINING PROTEIN"/>
    <property type="match status" value="1"/>
</dbReference>
<dbReference type="PROSITE" id="PS00018">
    <property type="entry name" value="EF_HAND_1"/>
    <property type="match status" value="1"/>
</dbReference>
<dbReference type="EMBL" id="JH819182">
    <property type="protein sequence ID" value="EKC38467.1"/>
    <property type="molecule type" value="Genomic_DNA"/>
</dbReference>
<dbReference type="InterPro" id="IPR018247">
    <property type="entry name" value="EF_Hand_1_Ca_BS"/>
</dbReference>
<feature type="domain" description="Temptin Cys/Cys disulfide" evidence="1">
    <location>
        <begin position="24"/>
        <end position="118"/>
    </location>
</feature>
<dbReference type="InterPro" id="IPR055313">
    <property type="entry name" value="Temptin-like"/>
</dbReference>
<reference evidence="2" key="1">
    <citation type="journal article" date="2012" name="Nature">
        <title>The oyster genome reveals stress adaptation and complexity of shell formation.</title>
        <authorList>
            <person name="Zhang G."/>
            <person name="Fang X."/>
            <person name="Guo X."/>
            <person name="Li L."/>
            <person name="Luo R."/>
            <person name="Xu F."/>
            <person name="Yang P."/>
            <person name="Zhang L."/>
            <person name="Wang X."/>
            <person name="Qi H."/>
            <person name="Xiong Z."/>
            <person name="Que H."/>
            <person name="Xie Y."/>
            <person name="Holland P.W."/>
            <person name="Paps J."/>
            <person name="Zhu Y."/>
            <person name="Wu F."/>
            <person name="Chen Y."/>
            <person name="Wang J."/>
            <person name="Peng C."/>
            <person name="Meng J."/>
            <person name="Yang L."/>
            <person name="Liu J."/>
            <person name="Wen B."/>
            <person name="Zhang N."/>
            <person name="Huang Z."/>
            <person name="Zhu Q."/>
            <person name="Feng Y."/>
            <person name="Mount A."/>
            <person name="Hedgecock D."/>
            <person name="Xu Z."/>
            <person name="Liu Y."/>
            <person name="Domazet-Loso T."/>
            <person name="Du Y."/>
            <person name="Sun X."/>
            <person name="Zhang S."/>
            <person name="Liu B."/>
            <person name="Cheng P."/>
            <person name="Jiang X."/>
            <person name="Li J."/>
            <person name="Fan D."/>
            <person name="Wang W."/>
            <person name="Fu W."/>
            <person name="Wang T."/>
            <person name="Wang B."/>
            <person name="Zhang J."/>
            <person name="Peng Z."/>
            <person name="Li Y."/>
            <person name="Li N."/>
            <person name="Wang J."/>
            <person name="Chen M."/>
            <person name="He Y."/>
            <person name="Tan F."/>
            <person name="Song X."/>
            <person name="Zheng Q."/>
            <person name="Huang R."/>
            <person name="Yang H."/>
            <person name="Du X."/>
            <person name="Chen L."/>
            <person name="Yang M."/>
            <person name="Gaffney P.M."/>
            <person name="Wang S."/>
            <person name="Luo L."/>
            <person name="She Z."/>
            <person name="Ming Y."/>
            <person name="Huang W."/>
            <person name="Zhang S."/>
            <person name="Huang B."/>
            <person name="Zhang Y."/>
            <person name="Qu T."/>
            <person name="Ni P."/>
            <person name="Miao G."/>
            <person name="Wang J."/>
            <person name="Wang Q."/>
            <person name="Steinberg C.E."/>
            <person name="Wang H."/>
            <person name="Li N."/>
            <person name="Qian L."/>
            <person name="Zhang G."/>
            <person name="Li Y."/>
            <person name="Yang H."/>
            <person name="Liu X."/>
            <person name="Wang J."/>
            <person name="Yin Y."/>
            <person name="Wang J."/>
        </authorList>
    </citation>
    <scope>NUCLEOTIDE SEQUENCE [LARGE SCALE GENOMIC DNA]</scope>
    <source>
        <strain evidence="2">05x7-T-G4-1.051#20</strain>
    </source>
</reference>
<sequence>MEEQGKIFSGVLFVIVMICPSGFGHPGYRLKIPNGLNVPNPCFNVGGLWNGVGHNIKIGGGALNPFGKDFLDANGTWTQELCMTDSDSDGKINGLELGDFNCTWFEGQPPMGDATGHPEYNFVVDESFTYAFQASHAFLYRFVPSGVQWGLSMFGQQQDKGISLIACFDIPRSAPLAILCLHRTAVTQHASNNSSMECRVACVIANAP</sequence>
<dbReference type="HOGENOM" id="CLU_1322040_0_0_1"/>
<accession>K1QNK9</accession>
<organism evidence="2">
    <name type="scientific">Magallana gigas</name>
    <name type="common">Pacific oyster</name>
    <name type="synonym">Crassostrea gigas</name>
    <dbReference type="NCBI Taxonomy" id="29159"/>
    <lineage>
        <taxon>Eukaryota</taxon>
        <taxon>Metazoa</taxon>
        <taxon>Spiralia</taxon>
        <taxon>Lophotrochozoa</taxon>
        <taxon>Mollusca</taxon>
        <taxon>Bivalvia</taxon>
        <taxon>Autobranchia</taxon>
        <taxon>Pteriomorphia</taxon>
        <taxon>Ostreida</taxon>
        <taxon>Ostreoidea</taxon>
        <taxon>Ostreidae</taxon>
        <taxon>Magallana</taxon>
    </lineage>
</organism>
<evidence type="ECO:0000259" key="1">
    <source>
        <dbReference type="Pfam" id="PF24784"/>
    </source>
</evidence>
<dbReference type="PANTHER" id="PTHR34737:SF2">
    <property type="entry name" value="EF-HAND DOMAIN-CONTAINING PROTEIN"/>
    <property type="match status" value="1"/>
</dbReference>